<proteinExistence type="predicted"/>
<dbReference type="Proteomes" id="UP000760819">
    <property type="component" value="Unassembled WGS sequence"/>
</dbReference>
<comment type="caution">
    <text evidence="1">The sequence shown here is derived from an EMBL/GenBank/DDBJ whole genome shotgun (WGS) entry which is preliminary data.</text>
</comment>
<sequence>MSESAFEKVDPQTAADLLEDLKNFPRELERITSQMNVEWDLGVDPETGFPRLQLSINGSMQLRARGTENIETDEFSRAVALTSQVAREMQAAIMPALMADTENAASVWGGNPPLHVFSPYALIYDGGWRTAGRVRDGLNTVRPGMLPLTFHGLNFAVTVVPVEYDTINGQRVRYEVVVASEGIFSSHAGGQKPRRSMCVQVFYFDNEENYVKNEAERPLTRLSVSVEPVDELEGWKDGNVRLDLYWGRVLAAVQSVRSGGMEP</sequence>
<gene>
    <name evidence="1" type="ORF">KC640_03380</name>
</gene>
<dbReference type="EMBL" id="JAGQLI010000187">
    <property type="protein sequence ID" value="MCA9379446.1"/>
    <property type="molecule type" value="Genomic_DNA"/>
</dbReference>
<accession>A0A955I818</accession>
<reference evidence="1" key="1">
    <citation type="submission" date="2020-04" db="EMBL/GenBank/DDBJ databases">
        <authorList>
            <person name="Zhang T."/>
        </authorList>
    </citation>
    <scope>NUCLEOTIDE SEQUENCE</scope>
    <source>
        <strain evidence="1">HKST-UBA12</strain>
    </source>
</reference>
<organism evidence="1 2">
    <name type="scientific">Candidatus Dojkabacteria bacterium</name>
    <dbReference type="NCBI Taxonomy" id="2099670"/>
    <lineage>
        <taxon>Bacteria</taxon>
        <taxon>Candidatus Dojkabacteria</taxon>
    </lineage>
</organism>
<name>A0A955I818_9BACT</name>
<protein>
    <submittedName>
        <fullName evidence="1">Uncharacterized protein</fullName>
    </submittedName>
</protein>
<evidence type="ECO:0000313" key="2">
    <source>
        <dbReference type="Proteomes" id="UP000760819"/>
    </source>
</evidence>
<dbReference type="AlphaFoldDB" id="A0A955I818"/>
<evidence type="ECO:0000313" key="1">
    <source>
        <dbReference type="EMBL" id="MCA9379446.1"/>
    </source>
</evidence>
<reference evidence="1" key="2">
    <citation type="journal article" date="2021" name="Microbiome">
        <title>Successional dynamics and alternative stable states in a saline activated sludge microbial community over 9 years.</title>
        <authorList>
            <person name="Wang Y."/>
            <person name="Ye J."/>
            <person name="Ju F."/>
            <person name="Liu L."/>
            <person name="Boyd J.A."/>
            <person name="Deng Y."/>
            <person name="Parks D.H."/>
            <person name="Jiang X."/>
            <person name="Yin X."/>
            <person name="Woodcroft B.J."/>
            <person name="Tyson G.W."/>
            <person name="Hugenholtz P."/>
            <person name="Polz M.F."/>
            <person name="Zhang T."/>
        </authorList>
    </citation>
    <scope>NUCLEOTIDE SEQUENCE</scope>
    <source>
        <strain evidence="1">HKST-UBA12</strain>
    </source>
</reference>